<evidence type="ECO:0000313" key="8">
    <source>
        <dbReference type="EMBL" id="CAE7235941.1"/>
    </source>
</evidence>
<dbReference type="GO" id="GO:0005509">
    <property type="term" value="F:calcium ion binding"/>
    <property type="evidence" value="ECO:0007669"/>
    <property type="project" value="InterPro"/>
</dbReference>
<dbReference type="InterPro" id="IPR005821">
    <property type="entry name" value="Ion_trans_dom"/>
</dbReference>
<proteinExistence type="predicted"/>
<dbReference type="SUPFAM" id="SSF81324">
    <property type="entry name" value="Voltage-gated potassium channels"/>
    <property type="match status" value="1"/>
</dbReference>
<organism evidence="8 9">
    <name type="scientific">Symbiodinium pilosum</name>
    <name type="common">Dinoflagellate</name>
    <dbReference type="NCBI Taxonomy" id="2952"/>
    <lineage>
        <taxon>Eukaryota</taxon>
        <taxon>Sar</taxon>
        <taxon>Alveolata</taxon>
        <taxon>Dinophyceae</taxon>
        <taxon>Suessiales</taxon>
        <taxon>Symbiodiniaceae</taxon>
        <taxon>Symbiodinium</taxon>
    </lineage>
</organism>
<dbReference type="InterPro" id="IPR018247">
    <property type="entry name" value="EF_Hand_1_Ca_BS"/>
</dbReference>
<feature type="transmembrane region" description="Helical" evidence="6">
    <location>
        <begin position="183"/>
        <end position="208"/>
    </location>
</feature>
<dbReference type="Gene3D" id="1.20.120.350">
    <property type="entry name" value="Voltage-gated potassium channels. Chain C"/>
    <property type="match status" value="1"/>
</dbReference>
<feature type="non-terminal residue" evidence="8">
    <location>
        <position position="303"/>
    </location>
</feature>
<keyword evidence="4 6" id="KW-1133">Transmembrane helix</keyword>
<dbReference type="InterPro" id="IPR002048">
    <property type="entry name" value="EF_hand_dom"/>
</dbReference>
<keyword evidence="9" id="KW-1185">Reference proteome</keyword>
<dbReference type="SUPFAM" id="SSF47473">
    <property type="entry name" value="EF-hand"/>
    <property type="match status" value="1"/>
</dbReference>
<keyword evidence="3" id="KW-0106">Calcium</keyword>
<dbReference type="PANTHER" id="PTHR10037">
    <property type="entry name" value="VOLTAGE-GATED CATION CHANNEL CALCIUM AND SODIUM"/>
    <property type="match status" value="1"/>
</dbReference>
<dbReference type="GO" id="GO:0005248">
    <property type="term" value="F:voltage-gated sodium channel activity"/>
    <property type="evidence" value="ECO:0007669"/>
    <property type="project" value="TreeGrafter"/>
</dbReference>
<feature type="domain" description="EF-hand" evidence="7">
    <location>
        <begin position="269"/>
        <end position="303"/>
    </location>
</feature>
<evidence type="ECO:0000256" key="6">
    <source>
        <dbReference type="SAM" id="Phobius"/>
    </source>
</evidence>
<feature type="transmembrane region" description="Helical" evidence="6">
    <location>
        <begin position="72"/>
        <end position="93"/>
    </location>
</feature>
<dbReference type="InterPro" id="IPR043203">
    <property type="entry name" value="VGCC_Ca_Na"/>
</dbReference>
<evidence type="ECO:0000256" key="3">
    <source>
        <dbReference type="ARBA" id="ARBA00022837"/>
    </source>
</evidence>
<dbReference type="InterPro" id="IPR011992">
    <property type="entry name" value="EF-hand-dom_pair"/>
</dbReference>
<evidence type="ECO:0000256" key="2">
    <source>
        <dbReference type="ARBA" id="ARBA00022692"/>
    </source>
</evidence>
<dbReference type="InterPro" id="IPR027359">
    <property type="entry name" value="Volt_channel_dom_sf"/>
</dbReference>
<dbReference type="Gene3D" id="1.10.287.70">
    <property type="match status" value="1"/>
</dbReference>
<protein>
    <recommendedName>
        <fullName evidence="7">EF-hand domain-containing protein</fullName>
    </recommendedName>
</protein>
<feature type="transmembrane region" description="Helical" evidence="6">
    <location>
        <begin position="42"/>
        <end position="60"/>
    </location>
</feature>
<feature type="transmembrane region" description="Helical" evidence="6">
    <location>
        <begin position="220"/>
        <end position="240"/>
    </location>
</feature>
<evidence type="ECO:0000256" key="1">
    <source>
        <dbReference type="ARBA" id="ARBA00004141"/>
    </source>
</evidence>
<feature type="transmembrane region" description="Helical" evidence="6">
    <location>
        <begin position="144"/>
        <end position="171"/>
    </location>
</feature>
<comment type="caution">
    <text evidence="8">The sequence shown here is derived from an EMBL/GenBank/DDBJ whole genome shotgun (WGS) entry which is preliminary data.</text>
</comment>
<comment type="subcellular location">
    <subcellularLocation>
        <location evidence="1">Membrane</location>
        <topology evidence="1">Multi-pass membrane protein</topology>
    </subcellularLocation>
</comment>
<dbReference type="PANTHER" id="PTHR10037:SF62">
    <property type="entry name" value="SODIUM CHANNEL PROTEIN 60E"/>
    <property type="match status" value="1"/>
</dbReference>
<dbReference type="PROSITE" id="PS00018">
    <property type="entry name" value="EF_HAND_1"/>
    <property type="match status" value="1"/>
</dbReference>
<reference evidence="8" key="1">
    <citation type="submission" date="2021-02" db="EMBL/GenBank/DDBJ databases">
        <authorList>
            <person name="Dougan E. K."/>
            <person name="Rhodes N."/>
            <person name="Thang M."/>
            <person name="Chan C."/>
        </authorList>
    </citation>
    <scope>NUCLEOTIDE SEQUENCE</scope>
</reference>
<dbReference type="AlphaFoldDB" id="A0A812KYH4"/>
<dbReference type="GO" id="GO:0001518">
    <property type="term" value="C:voltage-gated sodium channel complex"/>
    <property type="evidence" value="ECO:0007669"/>
    <property type="project" value="TreeGrafter"/>
</dbReference>
<dbReference type="Gene3D" id="1.10.238.10">
    <property type="entry name" value="EF-hand"/>
    <property type="match status" value="1"/>
</dbReference>
<dbReference type="EMBL" id="CAJNIZ010004784">
    <property type="protein sequence ID" value="CAE7235941.1"/>
    <property type="molecule type" value="Genomic_DNA"/>
</dbReference>
<evidence type="ECO:0000259" key="7">
    <source>
        <dbReference type="PROSITE" id="PS50222"/>
    </source>
</evidence>
<name>A0A812KYH4_SYMPI</name>
<accession>A0A812KYH4</accession>
<evidence type="ECO:0000313" key="9">
    <source>
        <dbReference type="Proteomes" id="UP000649617"/>
    </source>
</evidence>
<dbReference type="Proteomes" id="UP000649617">
    <property type="component" value="Unassembled WGS sequence"/>
</dbReference>
<dbReference type="OrthoDB" id="10463542at2759"/>
<sequence length="303" mass="34336">MSCLVLANTVWMAAQLQAEGSILGSYLRGDTDLSSLSTTRSVFVIGEQCFAAIFVFEVWLRVIVLRGAFFMVWLNYIDFFVGISCMAELIMVIKDGHDNSLDSLFLLRLLRVGKLARGLKLVGLTSNLAPLQLLVKCLLSSRAMLFWTFCLLALLQSVAGIVLNMFALQYIQETTHDSSKREAVFLYFGTYTHSLLSMFEIMFANWGPPCRVLVEHVSEWFSVFFLLYRCVFGFALLNVVNSVFVQQTMKTASSDEELAFKQKEKDKLLYNRKVRKLFQNIDVSGDGAINLEEFTKLVQSPKL</sequence>
<evidence type="ECO:0000256" key="4">
    <source>
        <dbReference type="ARBA" id="ARBA00022989"/>
    </source>
</evidence>
<keyword evidence="2 6" id="KW-0812">Transmembrane</keyword>
<keyword evidence="5 6" id="KW-0472">Membrane</keyword>
<evidence type="ECO:0000256" key="5">
    <source>
        <dbReference type="ARBA" id="ARBA00023136"/>
    </source>
</evidence>
<dbReference type="PROSITE" id="PS50222">
    <property type="entry name" value="EF_HAND_2"/>
    <property type="match status" value="1"/>
</dbReference>
<dbReference type="Pfam" id="PF00520">
    <property type="entry name" value="Ion_trans"/>
    <property type="match status" value="1"/>
</dbReference>
<gene>
    <name evidence="8" type="ORF">SPIL2461_LOCUS3822</name>
</gene>